<evidence type="ECO:0000256" key="7">
    <source>
        <dbReference type="SAM" id="MobiDB-lite"/>
    </source>
</evidence>
<keyword evidence="5" id="KW-0460">Magnesium</keyword>
<evidence type="ECO:0000256" key="2">
    <source>
        <dbReference type="ARBA" id="ARBA00022695"/>
    </source>
</evidence>
<evidence type="ECO:0000313" key="11">
    <source>
        <dbReference type="Proteomes" id="UP000617634"/>
    </source>
</evidence>
<dbReference type="InterPro" id="IPR023057">
    <property type="entry name" value="GlnE"/>
</dbReference>
<dbReference type="EMBL" id="JADZGI010000008">
    <property type="protein sequence ID" value="MBH0115085.1"/>
    <property type="molecule type" value="Genomic_DNA"/>
</dbReference>
<dbReference type="InterPro" id="IPR005190">
    <property type="entry name" value="GlnE_rpt_dom"/>
</dbReference>
<proteinExistence type="predicted"/>
<keyword evidence="2 10" id="KW-0548">Nucleotidyltransferase</keyword>
<dbReference type="PANTHER" id="PTHR30621">
    <property type="entry name" value="GLUTAMINE SYNTHETASE ADENYLYLTRANSFERASE"/>
    <property type="match status" value="1"/>
</dbReference>
<keyword evidence="1 10" id="KW-0808">Transferase</keyword>
<dbReference type="CDD" id="cd05401">
    <property type="entry name" value="NT_GlnE_GlnD_like"/>
    <property type="match status" value="2"/>
</dbReference>
<dbReference type="GO" id="GO:0005829">
    <property type="term" value="C:cytosol"/>
    <property type="evidence" value="ECO:0007669"/>
    <property type="project" value="TreeGrafter"/>
</dbReference>
<gene>
    <name evidence="10" type="ORF">I5E68_19250</name>
</gene>
<keyword evidence="6" id="KW-0511">Multifunctional enzyme</keyword>
<dbReference type="GO" id="GO:0005524">
    <property type="term" value="F:ATP binding"/>
    <property type="evidence" value="ECO:0007669"/>
    <property type="project" value="UniProtKB-KW"/>
</dbReference>
<feature type="domain" description="PII-uridylyltransferase/Glutamine-synthetase adenylyltransferase" evidence="9">
    <location>
        <begin position="280"/>
        <end position="410"/>
    </location>
</feature>
<protein>
    <submittedName>
        <fullName evidence="10">Bifunctional [glutamine synthetase] adenylyltransferase/[glutamine synthetase]-adenylyl-L-tyrosine phosphorylase</fullName>
        <ecNumber evidence="10">2.7.7.89</ecNumber>
    </submittedName>
</protein>
<feature type="region of interest" description="Disordered" evidence="7">
    <location>
        <begin position="1"/>
        <end position="20"/>
    </location>
</feature>
<reference evidence="10" key="1">
    <citation type="submission" date="2020-11" db="EMBL/GenBank/DDBJ databases">
        <title>Novosphingobium aureum sp. nov., a marine bacterium isolated from sediment of a salt flat.</title>
        <authorList>
            <person name="Yoo Y."/>
            <person name="Kim J.-J."/>
        </authorList>
    </citation>
    <scope>NUCLEOTIDE SEQUENCE</scope>
    <source>
        <strain evidence="10">YJ-S2-02</strain>
    </source>
</reference>
<evidence type="ECO:0000256" key="6">
    <source>
        <dbReference type="ARBA" id="ARBA00023268"/>
    </source>
</evidence>
<dbReference type="GO" id="GO:0008882">
    <property type="term" value="F:[glutamate-ammonia-ligase] adenylyltransferase activity"/>
    <property type="evidence" value="ECO:0007669"/>
    <property type="project" value="InterPro"/>
</dbReference>
<dbReference type="NCBIfam" id="NF010706">
    <property type="entry name" value="PRK14108.1"/>
    <property type="match status" value="1"/>
</dbReference>
<evidence type="ECO:0000256" key="1">
    <source>
        <dbReference type="ARBA" id="ARBA00022679"/>
    </source>
</evidence>
<evidence type="ECO:0000259" key="9">
    <source>
        <dbReference type="Pfam" id="PF08335"/>
    </source>
</evidence>
<dbReference type="RefSeq" id="WP_197167250.1">
    <property type="nucleotide sequence ID" value="NZ_JADZGI010000008.1"/>
</dbReference>
<feature type="domain" description="Glutamate-ammonia ligase adenylyltransferase repeated" evidence="8">
    <location>
        <begin position="524"/>
        <end position="763"/>
    </location>
</feature>
<feature type="domain" description="PII-uridylyltransferase/Glutamine-synthetase adenylyltransferase" evidence="9">
    <location>
        <begin position="788"/>
        <end position="906"/>
    </location>
</feature>
<dbReference type="NCBIfam" id="NF008292">
    <property type="entry name" value="PRK11072.1"/>
    <property type="match status" value="1"/>
</dbReference>
<dbReference type="AlphaFoldDB" id="A0A931HFC1"/>
<name>A0A931HFC1_9SPHN</name>
<evidence type="ECO:0000256" key="3">
    <source>
        <dbReference type="ARBA" id="ARBA00022741"/>
    </source>
</evidence>
<evidence type="ECO:0000256" key="5">
    <source>
        <dbReference type="ARBA" id="ARBA00022842"/>
    </source>
</evidence>
<dbReference type="PANTHER" id="PTHR30621:SF0">
    <property type="entry name" value="BIFUNCTIONAL GLUTAMINE SYNTHETASE ADENYLYLTRANSFERASE_ADENYLYL-REMOVING ENZYME"/>
    <property type="match status" value="1"/>
</dbReference>
<dbReference type="InterPro" id="IPR013546">
    <property type="entry name" value="PII_UdlTrfase/GS_AdlTrfase"/>
</dbReference>
<sequence length="920" mass="99220">MVTTAKNSGRDGERGPGDWQDAITRARAYSPFLTRLLDKQPDLEALLREGKGEEALAHAASAGAGASEVGTALRRERAALALTLAIGDLAGAFPLLKVTGALSAFADRALDAAIHEGIRRRVPDYEPGRDPSGFIALALGKHGALELNYSSDIDPILLFDPAVLPRRERDEPGEAAQRVARAVVETLSRVNEEGYVFRVDLRLRPASEVSPLAIPVGAALTHYESSALTWERAAFIRARACAGDIDAGEAFLAAIRPFVWRRSLDFGAIAEIGRLTAQIRASTRGSPEVGPGFDLKKGRGGIREIEFYAQTHQLIHAGRNPALRLRGTRATLDALAAVGLVDPAEAQLLGESYDRLRQVEHRLQMVQDHQTHSLPETADAIDAVARLDGLPDGKTLLEELRAITESVGSRYDTLIMANVPQGAPAATPMPSQTSLREQLEDLGFEEPEALAARIDGWLSGRMRALRSDAARAAFEAIRPDLLAALAAAPEPERALARWEQLLGNLPSAINLFRLLEARPGLLDLLARILSLAPPLADTLARRADMLDPLIDASAFDLPGTLEEIEADLARTEPGGDYERLLDTVRRRVGEMRFRLGVQLIEGANDPLAIGHALARIAEAANAVLTRATIAQFREKHGEVPGSELLVLGLGRFGGDVLTHASDLDLVYLFTGDAGSESDGARPLGATLYFNRLSQRAIAALSVPTAEGALYEVDTRLRPSGAQGPPAASLESFARYQAEQAWTWEHMALCRARPLFGSQAGRAALAEEVRKVLLHERDPAKLREDVLEMRAKMADHKPAKGPLDVKLSRGGLVDLEFIVHFVQLREGAGLDPDLGQAIAQLAEMGLVDPALAPAHDTLTRFLVAARLLAPDSAIPNPSACMALVRACGYGDWQDLERALASARADVARAWQGTFDERLETD</sequence>
<evidence type="ECO:0000313" key="10">
    <source>
        <dbReference type="EMBL" id="MBH0115085.1"/>
    </source>
</evidence>
<accession>A0A931HFC1</accession>
<evidence type="ECO:0000259" key="8">
    <source>
        <dbReference type="Pfam" id="PF03710"/>
    </source>
</evidence>
<dbReference type="Gene3D" id="1.20.120.330">
    <property type="entry name" value="Nucleotidyltransferases domain 2"/>
    <property type="match status" value="2"/>
</dbReference>
<dbReference type="Gene3D" id="3.30.460.10">
    <property type="entry name" value="Beta Polymerase, domain 2"/>
    <property type="match status" value="2"/>
</dbReference>
<feature type="domain" description="Glutamate-ammonia ligase adenylyltransferase repeated" evidence="8">
    <location>
        <begin position="28"/>
        <end position="253"/>
    </location>
</feature>
<keyword evidence="3" id="KW-0547">Nucleotide-binding</keyword>
<dbReference type="GO" id="GO:0047388">
    <property type="term" value="F:[glutamine synthetase]-adenylyl-L-tyrosine phosphorylase activity"/>
    <property type="evidence" value="ECO:0007669"/>
    <property type="project" value="UniProtKB-EC"/>
</dbReference>
<dbReference type="EC" id="2.7.7.89" evidence="10"/>
<comment type="caution">
    <text evidence="10">The sequence shown here is derived from an EMBL/GenBank/DDBJ whole genome shotgun (WGS) entry which is preliminary data.</text>
</comment>
<evidence type="ECO:0000256" key="4">
    <source>
        <dbReference type="ARBA" id="ARBA00022840"/>
    </source>
</evidence>
<dbReference type="SUPFAM" id="SSF81301">
    <property type="entry name" value="Nucleotidyltransferase"/>
    <property type="match status" value="2"/>
</dbReference>
<keyword evidence="11" id="KW-1185">Reference proteome</keyword>
<dbReference type="GO" id="GO:0000820">
    <property type="term" value="P:regulation of glutamine family amino acid metabolic process"/>
    <property type="evidence" value="ECO:0007669"/>
    <property type="project" value="TreeGrafter"/>
</dbReference>
<dbReference type="InterPro" id="IPR043519">
    <property type="entry name" value="NT_sf"/>
</dbReference>
<organism evidence="10 11">
    <name type="scientific">Novosphingobium aureum</name>
    <dbReference type="NCBI Taxonomy" id="2792964"/>
    <lineage>
        <taxon>Bacteria</taxon>
        <taxon>Pseudomonadati</taxon>
        <taxon>Pseudomonadota</taxon>
        <taxon>Alphaproteobacteria</taxon>
        <taxon>Sphingomonadales</taxon>
        <taxon>Sphingomonadaceae</taxon>
        <taxon>Novosphingobium</taxon>
    </lineage>
</organism>
<dbReference type="Pfam" id="PF03710">
    <property type="entry name" value="GlnE"/>
    <property type="match status" value="2"/>
</dbReference>
<dbReference type="Proteomes" id="UP000617634">
    <property type="component" value="Unassembled WGS sequence"/>
</dbReference>
<dbReference type="SUPFAM" id="SSF81593">
    <property type="entry name" value="Nucleotidyltransferase substrate binding subunit/domain"/>
    <property type="match status" value="2"/>
</dbReference>
<dbReference type="Gene3D" id="1.20.120.1510">
    <property type="match status" value="1"/>
</dbReference>
<dbReference type="Pfam" id="PF08335">
    <property type="entry name" value="GlnD_UR_UTase"/>
    <property type="match status" value="2"/>
</dbReference>
<keyword evidence="4" id="KW-0067">ATP-binding</keyword>